<comment type="caution">
    <text evidence="1">The sequence shown here is derived from an EMBL/GenBank/DDBJ whole genome shotgun (WGS) entry which is preliminary data.</text>
</comment>
<dbReference type="AlphaFoldDB" id="A0A9X8JGB6"/>
<evidence type="ECO:0000313" key="1">
    <source>
        <dbReference type="EMBL" id="RYC41420.1"/>
    </source>
</evidence>
<evidence type="ECO:0000313" key="2">
    <source>
        <dbReference type="Proteomes" id="UP001138460"/>
    </source>
</evidence>
<organism evidence="1 2">
    <name type="scientific">Pectobacterium zantedeschiae</name>
    <dbReference type="NCBI Taxonomy" id="2034769"/>
    <lineage>
        <taxon>Bacteria</taxon>
        <taxon>Pseudomonadati</taxon>
        <taxon>Pseudomonadota</taxon>
        <taxon>Gammaproteobacteria</taxon>
        <taxon>Enterobacterales</taxon>
        <taxon>Pectobacteriaceae</taxon>
        <taxon>Pectobacterium</taxon>
    </lineage>
</organism>
<reference evidence="1 2" key="1">
    <citation type="journal article" date="2018" name="Syst. Appl. Microbiol.">
        <title>Pectobacterium zantedeschiae sp. nov. a new species of a soft rot pathogen isolated from Calla lily (Zantedeschia spp.).</title>
        <authorList>
            <person name="Waleron M."/>
            <person name="Misztak A."/>
            <person name="Waleron M."/>
            <person name="Franczuk M."/>
            <person name="Jonca J."/>
            <person name="Wielgomas B."/>
            <person name="Mikicinski A."/>
            <person name="Popovic T."/>
            <person name="Waleron K."/>
        </authorList>
    </citation>
    <scope>NUCLEOTIDE SEQUENCE [LARGE SCALE GENOMIC DNA]</scope>
    <source>
        <strain evidence="1 2">9M</strain>
    </source>
</reference>
<accession>A0A9X8JGB6</accession>
<name>A0A9X8JGB6_9GAMM</name>
<keyword evidence="2" id="KW-1185">Reference proteome</keyword>
<dbReference type="EMBL" id="NWTM01000002">
    <property type="protein sequence ID" value="RYC41420.1"/>
    <property type="molecule type" value="Genomic_DNA"/>
</dbReference>
<sequence length="257" mass="28457">MKREFHPQFLEDAAAWLFWTLASRNGFGPTLEKVLQTEGQSVLDCADRETIFSRYPLEGMSATTFTALCDAVAAYAYDCAVSEENLVGMVYSEDRFTGRSPSAADISTSHLDLPLTVIGDTLPEYGMLCLRHPLPAVVFGEGMPPEGLFRVADTTALGFGMPLWLHPHTASQIESGVWLLTGIFHIPENLDLARRPWTEVIPNAVCASSGMMFETWGNVVNLEFVWDRTPQEKLPTEETFTDKLRASALGCLFRGQS</sequence>
<dbReference type="RefSeq" id="WP_129712355.1">
    <property type="nucleotide sequence ID" value="NZ_JBEHFA010000001.1"/>
</dbReference>
<proteinExistence type="predicted"/>
<gene>
    <name evidence="1" type="ORF">CLR69_14855</name>
</gene>
<dbReference type="OrthoDB" id="6636977at2"/>
<protein>
    <submittedName>
        <fullName evidence="1">Uncharacterized protein</fullName>
    </submittedName>
</protein>
<dbReference type="Proteomes" id="UP001138460">
    <property type="component" value="Unassembled WGS sequence"/>
</dbReference>